<feature type="transmembrane region" description="Helical" evidence="1">
    <location>
        <begin position="206"/>
        <end position="224"/>
    </location>
</feature>
<feature type="transmembrane region" description="Helical" evidence="1">
    <location>
        <begin position="158"/>
        <end position="185"/>
    </location>
</feature>
<feature type="transmembrane region" description="Helical" evidence="1">
    <location>
        <begin position="130"/>
        <end position="152"/>
    </location>
</feature>
<dbReference type="Proteomes" id="UP001314796">
    <property type="component" value="Unassembled WGS sequence"/>
</dbReference>
<keyword evidence="1" id="KW-1133">Transmembrane helix</keyword>
<dbReference type="Gene3D" id="1.20.1250.20">
    <property type="entry name" value="MFS general substrate transporter like domains"/>
    <property type="match status" value="1"/>
</dbReference>
<evidence type="ECO:0000313" key="3">
    <source>
        <dbReference type="Proteomes" id="UP001314796"/>
    </source>
</evidence>
<organism evidence="2 3">
    <name type="scientific">Alkaliphilus hydrothermalis</name>
    <dbReference type="NCBI Taxonomy" id="1482730"/>
    <lineage>
        <taxon>Bacteria</taxon>
        <taxon>Bacillati</taxon>
        <taxon>Bacillota</taxon>
        <taxon>Clostridia</taxon>
        <taxon>Peptostreptococcales</taxon>
        <taxon>Natronincolaceae</taxon>
        <taxon>Alkaliphilus</taxon>
    </lineage>
</organism>
<proteinExistence type="predicted"/>
<feature type="transmembrane region" description="Helical" evidence="1">
    <location>
        <begin position="317"/>
        <end position="338"/>
    </location>
</feature>
<evidence type="ECO:0000313" key="2">
    <source>
        <dbReference type="EMBL" id="MBM7616338.1"/>
    </source>
</evidence>
<gene>
    <name evidence="2" type="ORF">JOC73_002920</name>
</gene>
<name>A0ABS2NTQ4_9FIRM</name>
<feature type="transmembrane region" description="Helical" evidence="1">
    <location>
        <begin position="262"/>
        <end position="280"/>
    </location>
</feature>
<feature type="transmembrane region" description="Helical" evidence="1">
    <location>
        <begin position="68"/>
        <end position="88"/>
    </location>
</feature>
<protein>
    <submittedName>
        <fullName evidence="2">MFS family permease</fullName>
    </submittedName>
</protein>
<dbReference type="EMBL" id="JAFBEE010000032">
    <property type="protein sequence ID" value="MBM7616338.1"/>
    <property type="molecule type" value="Genomic_DNA"/>
</dbReference>
<keyword evidence="1" id="KW-0472">Membrane</keyword>
<feature type="transmembrane region" description="Helical" evidence="1">
    <location>
        <begin position="286"/>
        <end position="305"/>
    </location>
</feature>
<dbReference type="InterPro" id="IPR036259">
    <property type="entry name" value="MFS_trans_sf"/>
</dbReference>
<feature type="transmembrane region" description="Helical" evidence="1">
    <location>
        <begin position="94"/>
        <end position="118"/>
    </location>
</feature>
<accession>A0ABS2NTQ4</accession>
<comment type="caution">
    <text evidence="2">The sequence shown here is derived from an EMBL/GenBank/DDBJ whole genome shotgun (WGS) entry which is preliminary data.</text>
</comment>
<feature type="transmembrane region" description="Helical" evidence="1">
    <location>
        <begin position="230"/>
        <end position="250"/>
    </location>
</feature>
<dbReference type="RefSeq" id="WP_204404455.1">
    <property type="nucleotide sequence ID" value="NZ_JAFBEE010000032.1"/>
</dbReference>
<reference evidence="2 3" key="1">
    <citation type="submission" date="2021-01" db="EMBL/GenBank/DDBJ databases">
        <title>Genomic Encyclopedia of Type Strains, Phase IV (KMG-IV): sequencing the most valuable type-strain genomes for metagenomic binning, comparative biology and taxonomic classification.</title>
        <authorList>
            <person name="Goeker M."/>
        </authorList>
    </citation>
    <scope>NUCLEOTIDE SEQUENCE [LARGE SCALE GENOMIC DNA]</scope>
    <source>
        <strain evidence="2 3">DSM 25890</strain>
    </source>
</reference>
<dbReference type="SUPFAM" id="SSF103473">
    <property type="entry name" value="MFS general substrate transporter"/>
    <property type="match status" value="1"/>
</dbReference>
<feature type="transmembrane region" description="Helical" evidence="1">
    <location>
        <begin position="46"/>
        <end position="63"/>
    </location>
</feature>
<keyword evidence="1" id="KW-0812">Transmembrane</keyword>
<evidence type="ECO:0000256" key="1">
    <source>
        <dbReference type="SAM" id="Phobius"/>
    </source>
</evidence>
<sequence length="382" mass="42090">MNILRKSLLGGIITILFTDIYSQLIPNSTLGLLLSPEVTDSSIAYWSYPVAFIIGGIMAGLLLEHYSYFSLISVGLFLIGIIHGVYTSTPTLDLYIFLRFSHGFLVASSLTVVLCWYGQLLDRGYFRRQIGLLLIPVPLFTLLFLVLDQGIFPEIESYWTTFVFLFSYIFFSVLSLMLTEYLAEIPRRSMGLSTKDFKSTLTNSNLVYYYLAVILGSFTLGTIFQSPFKISFVGFATLLLTMALAFTTGVGAIGDRIGDTKGILMSLLLIALSLSIFPLLYGSRLILITLPLLGIGIGILSSCIYGGVVEKFNNSSLGVLLGFFHSAALTSYIGGLFITNTFGAQAYSPYFINCLMIIGLSILYIRKIHGPFSTSTGFRTTK</sequence>
<feature type="transmembrane region" description="Helical" evidence="1">
    <location>
        <begin position="344"/>
        <end position="365"/>
    </location>
</feature>
<keyword evidence="3" id="KW-1185">Reference proteome</keyword>